<proteinExistence type="predicted"/>
<sequence>MGNRVRIEIESHRFVMRLLISIKEFVIREIDPYLELLNHLAKKRVPYKVVELTGVVPEWSSYLKVLFSKAPYKSFNFLEAQFEFEKSSSLMAEFNNQYPSIQGFYYKPEVSQISSSSNVQDTFRNLITTMCLVDQKVYVYYFKYAVVIEVSLHQLLKVDEDVLFNTRRQDVVVFPSNFEWVIAYAGLNLWYAGYKKSGKRQ</sequence>
<gene>
    <name evidence="1" type="ORF">SAMN04487893_11518</name>
</gene>
<dbReference type="OrthoDB" id="1491126at2"/>
<keyword evidence="2" id="KW-1185">Reference proteome</keyword>
<reference evidence="2" key="1">
    <citation type="submission" date="2016-10" db="EMBL/GenBank/DDBJ databases">
        <authorList>
            <person name="Varghese N."/>
            <person name="Submissions S."/>
        </authorList>
    </citation>
    <scope>NUCLEOTIDE SEQUENCE [LARGE SCALE GENOMIC DNA]</scope>
    <source>
        <strain evidence="2">DSM 26542</strain>
    </source>
</reference>
<accession>A0A1I3TWH6</accession>
<evidence type="ECO:0000313" key="2">
    <source>
        <dbReference type="Proteomes" id="UP000243887"/>
    </source>
</evidence>
<dbReference type="AlphaFoldDB" id="A0A1I3TWH6"/>
<dbReference type="EMBL" id="FORU01000015">
    <property type="protein sequence ID" value="SFJ75020.1"/>
    <property type="molecule type" value="Genomic_DNA"/>
</dbReference>
<dbReference type="RefSeq" id="WP_090680466.1">
    <property type="nucleotide sequence ID" value="NZ_FORU01000015.1"/>
</dbReference>
<evidence type="ECO:0000313" key="1">
    <source>
        <dbReference type="EMBL" id="SFJ75020.1"/>
    </source>
</evidence>
<name>A0A1I3TWH6_9FLAO</name>
<dbReference type="Proteomes" id="UP000243887">
    <property type="component" value="Unassembled WGS sequence"/>
</dbReference>
<organism evidence="1 2">
    <name type="scientific">Myroides guanonis</name>
    <dbReference type="NCBI Taxonomy" id="1150112"/>
    <lineage>
        <taxon>Bacteria</taxon>
        <taxon>Pseudomonadati</taxon>
        <taxon>Bacteroidota</taxon>
        <taxon>Flavobacteriia</taxon>
        <taxon>Flavobacteriales</taxon>
        <taxon>Flavobacteriaceae</taxon>
        <taxon>Myroides</taxon>
    </lineage>
</organism>
<protein>
    <submittedName>
        <fullName evidence="1">Uncharacterized protein</fullName>
    </submittedName>
</protein>